<dbReference type="PANTHER" id="PTHR48258:SF14">
    <property type="entry name" value="OS02G0583300 PROTEIN"/>
    <property type="match status" value="1"/>
</dbReference>
<evidence type="ECO:0000259" key="1">
    <source>
        <dbReference type="Pfam" id="PF13960"/>
    </source>
</evidence>
<dbReference type="PANTHER" id="PTHR48258">
    <property type="entry name" value="DUF4218 DOMAIN-CONTAINING PROTEIN-RELATED"/>
    <property type="match status" value="1"/>
</dbReference>
<reference evidence="2" key="1">
    <citation type="journal article" date="2019" name="Sci. Rep.">
        <title>Draft genome of Tanacetum cinerariifolium, the natural source of mosquito coil.</title>
        <authorList>
            <person name="Yamashiro T."/>
            <person name="Shiraishi A."/>
            <person name="Satake H."/>
            <person name="Nakayama K."/>
        </authorList>
    </citation>
    <scope>NUCLEOTIDE SEQUENCE</scope>
</reference>
<proteinExistence type="predicted"/>
<sequence>MVDDMLKAQSKVIDILCNLELIYPPAFFDIMIHLVIHLPLEAIDGWLIRTQWMYPFERFMKRLKNNVRNKAKPEGSIAKGYVAEEALTFSSHYFRDVTKKFNRLDYNVPGVSESSELFALAYGPSQTPILVNSCVVNEDELDLIHVDNSSDIALSTSLNDLEITALHIDGQSIDVDAPSYIIDVDEDDDIIDEEDPIPHDLVDFDTEDLINLDIDDDVNVIYSNVTRGYDGDSGNDDRPLPYQIPTGCRGCLGKGTRKPNLGGRRAGRMHTRQETQNLGLNSIMDKNGLELDRELSLHYPSWCQMPLEWKVEVVAKIRAALKERYWVPNPEDETYDMERIRRERPSHICECMEIAYDPNPPADETQSRLLKEYLIKFSVMNGKKPLTLNFKTFITSNGLYYNNDEARGDQDLEGLKPLADMEPLIDPVADPSGTGAKCQVDETLFTRFRQDSRVVIVLLGNRLGRLDHGLTEF</sequence>
<dbReference type="Pfam" id="PF13960">
    <property type="entry name" value="DUF4218"/>
    <property type="match status" value="1"/>
</dbReference>
<organism evidence="2">
    <name type="scientific">Tanacetum cinerariifolium</name>
    <name type="common">Dalmatian daisy</name>
    <name type="synonym">Chrysanthemum cinerariifolium</name>
    <dbReference type="NCBI Taxonomy" id="118510"/>
    <lineage>
        <taxon>Eukaryota</taxon>
        <taxon>Viridiplantae</taxon>
        <taxon>Streptophyta</taxon>
        <taxon>Embryophyta</taxon>
        <taxon>Tracheophyta</taxon>
        <taxon>Spermatophyta</taxon>
        <taxon>Magnoliopsida</taxon>
        <taxon>eudicotyledons</taxon>
        <taxon>Gunneridae</taxon>
        <taxon>Pentapetalae</taxon>
        <taxon>asterids</taxon>
        <taxon>campanulids</taxon>
        <taxon>Asterales</taxon>
        <taxon>Asteraceae</taxon>
        <taxon>Asteroideae</taxon>
        <taxon>Anthemideae</taxon>
        <taxon>Anthemidinae</taxon>
        <taxon>Tanacetum</taxon>
    </lineage>
</organism>
<name>A0A699H3I7_TANCI</name>
<gene>
    <name evidence="2" type="ORF">Tci_287485</name>
</gene>
<feature type="domain" description="DUF4218" evidence="1">
    <location>
        <begin position="3"/>
        <end position="105"/>
    </location>
</feature>
<dbReference type="AlphaFoldDB" id="A0A699H3I7"/>
<protein>
    <recommendedName>
        <fullName evidence="1">DUF4218 domain-containing protein</fullName>
    </recommendedName>
</protein>
<dbReference type="EMBL" id="BKCJ010092435">
    <property type="protein sequence ID" value="GEX15510.1"/>
    <property type="molecule type" value="Genomic_DNA"/>
</dbReference>
<evidence type="ECO:0000313" key="2">
    <source>
        <dbReference type="EMBL" id="GEX15510.1"/>
    </source>
</evidence>
<dbReference type="InterPro" id="IPR025452">
    <property type="entry name" value="DUF4218"/>
</dbReference>
<accession>A0A699H3I7</accession>
<comment type="caution">
    <text evidence="2">The sequence shown here is derived from an EMBL/GenBank/DDBJ whole genome shotgun (WGS) entry which is preliminary data.</text>
</comment>